<name>A0A848HKF2_9BURK</name>
<dbReference type="EMBL" id="JABBGG010000006">
    <property type="protein sequence ID" value="NML61704.1"/>
    <property type="molecule type" value="Genomic_DNA"/>
</dbReference>
<evidence type="ECO:0000256" key="1">
    <source>
        <dbReference type="SAM" id="Phobius"/>
    </source>
</evidence>
<dbReference type="InterPro" id="IPR009937">
    <property type="entry name" value="Phage_holin_3_6"/>
</dbReference>
<dbReference type="Proteomes" id="UP000583752">
    <property type="component" value="Unassembled WGS sequence"/>
</dbReference>
<keyword evidence="3" id="KW-1185">Reference proteome</keyword>
<sequence>MDHTNTSVHGPGLFSGLTGLAKNILGLVVSRVELAALELSEVRNHVIELIAIGALALICSWFAIAYGTAMIVALTWESMGWTILLVMFLVFIAITAALVLKARAMLKEGKLAFPETMNELKNDRDMLL</sequence>
<evidence type="ECO:0000313" key="3">
    <source>
        <dbReference type="Proteomes" id="UP000583752"/>
    </source>
</evidence>
<dbReference type="Pfam" id="PF07332">
    <property type="entry name" value="Phage_holin_3_6"/>
    <property type="match status" value="1"/>
</dbReference>
<comment type="caution">
    <text evidence="2">The sequence shown here is derived from an EMBL/GenBank/DDBJ whole genome shotgun (WGS) entry which is preliminary data.</text>
</comment>
<protein>
    <submittedName>
        <fullName evidence="2">Phage holin family protein</fullName>
    </submittedName>
</protein>
<feature type="transmembrane region" description="Helical" evidence="1">
    <location>
        <begin position="79"/>
        <end position="100"/>
    </location>
</feature>
<gene>
    <name evidence="2" type="ORF">HHL21_11555</name>
</gene>
<keyword evidence="1" id="KW-1133">Transmembrane helix</keyword>
<dbReference type="AlphaFoldDB" id="A0A848HKF2"/>
<keyword evidence="1" id="KW-0472">Membrane</keyword>
<feature type="transmembrane region" description="Helical" evidence="1">
    <location>
        <begin position="46"/>
        <end position="73"/>
    </location>
</feature>
<evidence type="ECO:0000313" key="2">
    <source>
        <dbReference type="EMBL" id="NML61704.1"/>
    </source>
</evidence>
<reference evidence="2 3" key="1">
    <citation type="submission" date="2020-04" db="EMBL/GenBank/DDBJ databases">
        <title>Massilia sp. RP-1-19 isolated from soil.</title>
        <authorList>
            <person name="Dahal R.H."/>
        </authorList>
    </citation>
    <scope>NUCLEOTIDE SEQUENCE [LARGE SCALE GENOMIC DNA]</scope>
    <source>
        <strain evidence="2 3">RP-1-19</strain>
    </source>
</reference>
<dbReference type="RefSeq" id="WP_169465939.1">
    <property type="nucleotide sequence ID" value="NZ_JABBGG010000006.1"/>
</dbReference>
<accession>A0A848HKF2</accession>
<proteinExistence type="predicted"/>
<keyword evidence="1" id="KW-0812">Transmembrane</keyword>
<organism evidence="2 3">
    <name type="scientific">Massilia polaris</name>
    <dbReference type="NCBI Taxonomy" id="2728846"/>
    <lineage>
        <taxon>Bacteria</taxon>
        <taxon>Pseudomonadati</taxon>
        <taxon>Pseudomonadota</taxon>
        <taxon>Betaproteobacteria</taxon>
        <taxon>Burkholderiales</taxon>
        <taxon>Oxalobacteraceae</taxon>
        <taxon>Telluria group</taxon>
        <taxon>Massilia</taxon>
    </lineage>
</organism>